<gene>
    <name evidence="7" type="ORF">AW11_00345</name>
</gene>
<feature type="transmembrane region" description="Helical" evidence="5">
    <location>
        <begin position="609"/>
        <end position="627"/>
    </location>
</feature>
<dbReference type="PANTHER" id="PTHR37422">
    <property type="entry name" value="TEICHURONIC ACID BIOSYNTHESIS PROTEIN TUAE"/>
    <property type="match status" value="1"/>
</dbReference>
<dbReference type="GO" id="GO:0016874">
    <property type="term" value="F:ligase activity"/>
    <property type="evidence" value="ECO:0007669"/>
    <property type="project" value="UniProtKB-KW"/>
</dbReference>
<dbReference type="Pfam" id="PF04932">
    <property type="entry name" value="Wzy_C"/>
    <property type="match status" value="1"/>
</dbReference>
<comment type="caution">
    <text evidence="7">The sequence shown here is derived from an EMBL/GenBank/DDBJ whole genome shotgun (WGS) entry which is preliminary data.</text>
</comment>
<dbReference type="GO" id="GO:0016020">
    <property type="term" value="C:membrane"/>
    <property type="evidence" value="ECO:0007669"/>
    <property type="project" value="UniProtKB-SubCell"/>
</dbReference>
<keyword evidence="7" id="KW-0436">Ligase</keyword>
<dbReference type="Proteomes" id="UP000022141">
    <property type="component" value="Unassembled WGS sequence"/>
</dbReference>
<evidence type="ECO:0000259" key="6">
    <source>
        <dbReference type="Pfam" id="PF04932"/>
    </source>
</evidence>
<evidence type="ECO:0000256" key="5">
    <source>
        <dbReference type="SAM" id="Phobius"/>
    </source>
</evidence>
<name>A0A011RIK2_ACCRE</name>
<dbReference type="InterPro" id="IPR007016">
    <property type="entry name" value="O-antigen_ligase-rel_domated"/>
</dbReference>
<feature type="transmembrane region" description="Helical" evidence="5">
    <location>
        <begin position="664"/>
        <end position="686"/>
    </location>
</feature>
<feature type="transmembrane region" description="Helical" evidence="5">
    <location>
        <begin position="639"/>
        <end position="657"/>
    </location>
</feature>
<evidence type="ECO:0000256" key="4">
    <source>
        <dbReference type="ARBA" id="ARBA00023136"/>
    </source>
</evidence>
<sequence length="695" mass="74491">MSWLPGVHAVLAALAGALGLYIAANHPLWPNLLGVAFVAWAMAVGLRPSLFLFVLPALLPVASFSAWTGWIGVDEFDLLLLAAVSGGQARLAADGWPRRGRSPASPGHGARTAQRGLLKALLPLSCRPDGGAGSAEFTLFRLAGIGLAALSVSYAVALVRGLSAADPSLAGWFQGYEEPLNSLRVGKAFFFALLLLPSLRQLHERAPALAASRLAAGVATGLGLLCVAIVWERSTYPGLFDFSTPYRSTALFWEMHVGGAALDGYLALAVPFAVHAVVRAPDRWRWGIAAALAVLVAYACLTSFSRSVYLGVGLSLALLAWRLSAQRQSFPPPGLPASAPTDSPFPPPEPWRLWGGRVLLAVLAFEVVAVLGFGDFMSRRLSASERDLGGRLEHWTAGLSLLRSPSEIMFGRGLGRFPANYSQAVPEREIPGRLLFVDDRQSGTYLRLSGPSQGPRRQGAFELLQRVSPLHDGSYTLAMDLRAPQDARLSVAVCQRHLLYEASCRGTLVRVPGGEAQWHHFSLRLNAPPAGAAGAWPPALGFLSLRLLPGSADAIDVDKLRLRDATGRDLLQNGDFSDGLAHWFFAGRHYFVPWHIDNLFLEMLVDQGVSGLLLLLVLLALACVNLLRGPGRSHVLAPYLLAALIAFMVVGMFSSLLDMPRPAFLFFLLLCFALFLNGCAAANPLAAPSVPVRTP</sequence>
<evidence type="ECO:0000313" key="7">
    <source>
        <dbReference type="EMBL" id="EXI91004.1"/>
    </source>
</evidence>
<dbReference type="EMBL" id="JEMY01000003">
    <property type="protein sequence ID" value="EXI91004.1"/>
    <property type="molecule type" value="Genomic_DNA"/>
</dbReference>
<feature type="transmembrane region" description="Helical" evidence="5">
    <location>
        <begin position="51"/>
        <end position="70"/>
    </location>
</feature>
<evidence type="ECO:0000313" key="8">
    <source>
        <dbReference type="Proteomes" id="UP000022141"/>
    </source>
</evidence>
<feature type="transmembrane region" description="Helical" evidence="5">
    <location>
        <begin position="251"/>
        <end position="274"/>
    </location>
</feature>
<comment type="subcellular location">
    <subcellularLocation>
        <location evidence="1">Membrane</location>
        <topology evidence="1">Multi-pass membrane protein</topology>
    </subcellularLocation>
</comment>
<feature type="transmembrane region" description="Helical" evidence="5">
    <location>
        <begin position="142"/>
        <end position="162"/>
    </location>
</feature>
<feature type="transmembrane region" description="Helical" evidence="5">
    <location>
        <begin position="29"/>
        <end position="46"/>
    </location>
</feature>
<keyword evidence="3 5" id="KW-1133">Transmembrane helix</keyword>
<evidence type="ECO:0000256" key="2">
    <source>
        <dbReference type="ARBA" id="ARBA00022692"/>
    </source>
</evidence>
<feature type="domain" description="O-antigen ligase-related" evidence="6">
    <location>
        <begin position="292"/>
        <end position="427"/>
    </location>
</feature>
<dbReference type="eggNOG" id="COG5652">
    <property type="taxonomic scope" value="Bacteria"/>
</dbReference>
<evidence type="ECO:0000256" key="1">
    <source>
        <dbReference type="ARBA" id="ARBA00004141"/>
    </source>
</evidence>
<organism evidence="7 8">
    <name type="scientific">Accumulibacter regalis</name>
    <dbReference type="NCBI Taxonomy" id="522306"/>
    <lineage>
        <taxon>Bacteria</taxon>
        <taxon>Pseudomonadati</taxon>
        <taxon>Pseudomonadota</taxon>
        <taxon>Betaproteobacteria</taxon>
        <taxon>Candidatus Accumulibacter</taxon>
    </lineage>
</organism>
<keyword evidence="8" id="KW-1185">Reference proteome</keyword>
<feature type="transmembrane region" description="Helical" evidence="5">
    <location>
        <begin position="211"/>
        <end position="231"/>
    </location>
</feature>
<feature type="transmembrane region" description="Helical" evidence="5">
    <location>
        <begin position="286"/>
        <end position="309"/>
    </location>
</feature>
<protein>
    <submittedName>
        <fullName evidence="7">Lipid A core - O-antigen ligase</fullName>
    </submittedName>
</protein>
<keyword evidence="2 5" id="KW-0812">Transmembrane</keyword>
<evidence type="ECO:0000256" key="3">
    <source>
        <dbReference type="ARBA" id="ARBA00022989"/>
    </source>
</evidence>
<reference evidence="7" key="1">
    <citation type="submission" date="2014-02" db="EMBL/GenBank/DDBJ databases">
        <title>Expanding our view of genomic diversity in Candidatus Accumulibacter clades.</title>
        <authorList>
            <person name="Skennerton C.T."/>
            <person name="Barr J.J."/>
            <person name="Slater F.R."/>
            <person name="Bond P.L."/>
            <person name="Tyson G.W."/>
        </authorList>
    </citation>
    <scope>NUCLEOTIDE SEQUENCE [LARGE SCALE GENOMIC DNA]</scope>
</reference>
<feature type="transmembrane region" description="Helical" evidence="5">
    <location>
        <begin position="354"/>
        <end position="376"/>
    </location>
</feature>
<dbReference type="PANTHER" id="PTHR37422:SF13">
    <property type="entry name" value="LIPOPOLYSACCHARIDE BIOSYNTHESIS PROTEIN PA4999-RELATED"/>
    <property type="match status" value="1"/>
</dbReference>
<keyword evidence="4 5" id="KW-0472">Membrane</keyword>
<dbReference type="PATRIC" id="fig|1454004.3.peg.356"/>
<dbReference type="Gene3D" id="2.60.120.260">
    <property type="entry name" value="Galactose-binding domain-like"/>
    <property type="match status" value="1"/>
</dbReference>
<accession>A0A011RIK2</accession>
<proteinExistence type="predicted"/>
<dbReference type="InterPro" id="IPR051533">
    <property type="entry name" value="WaaL-like"/>
</dbReference>
<dbReference type="STRING" id="1454004.AW11_00345"/>
<dbReference type="AlphaFoldDB" id="A0A011RIK2"/>